<protein>
    <submittedName>
        <fullName evidence="1">Uncharacterized protein</fullName>
    </submittedName>
</protein>
<dbReference type="EMBL" id="CP000556">
    <property type="protein sequence ID" value="ABM97107.1"/>
    <property type="molecule type" value="Genomic_DNA"/>
</dbReference>
<evidence type="ECO:0000313" key="1">
    <source>
        <dbReference type="EMBL" id="ABM97107.1"/>
    </source>
</evidence>
<dbReference type="HOGENOM" id="CLU_1842792_0_0_4"/>
<proteinExistence type="predicted"/>
<dbReference type="RefSeq" id="WP_011831695.1">
    <property type="nucleotide sequence ID" value="NC_008826.1"/>
</dbReference>
<keyword evidence="2" id="KW-1185">Reference proteome</keyword>
<organism evidence="1 2">
    <name type="scientific">Methylibium petroleiphilum (strain ATCC BAA-1232 / LMG 22953 / PM1)</name>
    <dbReference type="NCBI Taxonomy" id="420662"/>
    <lineage>
        <taxon>Bacteria</taxon>
        <taxon>Pseudomonadati</taxon>
        <taxon>Pseudomonadota</taxon>
        <taxon>Betaproteobacteria</taxon>
        <taxon>Burkholderiales</taxon>
        <taxon>Sphaerotilaceae</taxon>
        <taxon>Methylibium</taxon>
    </lineage>
</organism>
<evidence type="ECO:0000313" key="2">
    <source>
        <dbReference type="Proteomes" id="UP000000366"/>
    </source>
</evidence>
<gene>
    <name evidence="1" type="ordered locus">Mpe_B0332</name>
</gene>
<keyword evidence="1" id="KW-0614">Plasmid</keyword>
<geneLocation type="plasmid" evidence="1 2">
    <name>RPME01</name>
</geneLocation>
<name>A2SNG8_METPP</name>
<dbReference type="Proteomes" id="UP000000366">
    <property type="component" value="Plasmid RPME01"/>
</dbReference>
<dbReference type="AlphaFoldDB" id="A2SNG8"/>
<sequence length="139" mass="15091">MNTIIQTARETVIAALAQDLANSYTGDRDDSHLVSFLRRGFSGFDNMTLAELRQAACDAGMDRRLAEHLAVLEDAEIELAGPDFTVTVEVSVTADSAEQALNHALDDLSDPELRHSWSGRVKDVQAKVSVDVDASDLDC</sequence>
<accession>A2SNG8</accession>
<reference evidence="1 2" key="1">
    <citation type="journal article" date="2007" name="J. Bacteriol.">
        <title>Whole-genome analysis of the methyl tert-butyl ether-degrading beta-proteobacterium Methylibium petroleiphilum PM1.</title>
        <authorList>
            <person name="Kane S.R."/>
            <person name="Chakicherla A.Y."/>
            <person name="Chain P.S.G."/>
            <person name="Schmidt R."/>
            <person name="Shin M.W."/>
            <person name="Legler T.C."/>
            <person name="Scow K.M."/>
            <person name="Larimer F.W."/>
            <person name="Lucas S.M."/>
            <person name="Richardson P.M."/>
            <person name="Hristova K.R."/>
        </authorList>
    </citation>
    <scope>NUCLEOTIDE SEQUENCE [LARGE SCALE GENOMIC DNA]</scope>
    <source>
        <strain evidence="2">ATCC BAA-1232 / LMG 22953 / PM1</strain>
        <plasmid evidence="1 2">RPME01</plasmid>
    </source>
</reference>
<dbReference type="KEGG" id="mpt:Mpe_B0332"/>